<dbReference type="PROSITE" id="PS50089">
    <property type="entry name" value="ZF_RING_2"/>
    <property type="match status" value="1"/>
</dbReference>
<evidence type="ECO:0000256" key="5">
    <source>
        <dbReference type="SAM" id="Phobius"/>
    </source>
</evidence>
<comment type="caution">
    <text evidence="7">The sequence shown here is derived from an EMBL/GenBank/DDBJ whole genome shotgun (WGS) entry which is preliminary data.</text>
</comment>
<dbReference type="PANTHER" id="PTHR22763:SF190">
    <property type="entry name" value="RING FINGER PROTEIN 24"/>
    <property type="match status" value="1"/>
</dbReference>
<dbReference type="PANTHER" id="PTHR22763">
    <property type="entry name" value="RING ZINC FINGER PROTEIN"/>
    <property type="match status" value="1"/>
</dbReference>
<dbReference type="InterPro" id="IPR050731">
    <property type="entry name" value="HRD1_E3_ubiq-ligases"/>
</dbReference>
<evidence type="ECO:0000313" key="7">
    <source>
        <dbReference type="EMBL" id="ROT75869.1"/>
    </source>
</evidence>
<keyword evidence="5" id="KW-1133">Transmembrane helix</keyword>
<feature type="transmembrane region" description="Helical" evidence="5">
    <location>
        <begin position="92"/>
        <end position="109"/>
    </location>
</feature>
<keyword evidence="2 4" id="KW-0863">Zinc-finger</keyword>
<evidence type="ECO:0000256" key="1">
    <source>
        <dbReference type="ARBA" id="ARBA00022723"/>
    </source>
</evidence>
<accession>A0A3R7N2Z4</accession>
<dbReference type="GO" id="GO:0012505">
    <property type="term" value="C:endomembrane system"/>
    <property type="evidence" value="ECO:0007669"/>
    <property type="project" value="TreeGrafter"/>
</dbReference>
<dbReference type="EMBL" id="QCYY01001721">
    <property type="protein sequence ID" value="ROT75869.1"/>
    <property type="molecule type" value="Genomic_DNA"/>
</dbReference>
<name>A0A3R7N2Z4_PENVA</name>
<dbReference type="GO" id="GO:0008270">
    <property type="term" value="F:zinc ion binding"/>
    <property type="evidence" value="ECO:0007669"/>
    <property type="project" value="UniProtKB-KW"/>
</dbReference>
<evidence type="ECO:0000256" key="3">
    <source>
        <dbReference type="ARBA" id="ARBA00022833"/>
    </source>
</evidence>
<dbReference type="InterPro" id="IPR013083">
    <property type="entry name" value="Znf_RING/FYVE/PHD"/>
</dbReference>
<dbReference type="SUPFAM" id="SSF57850">
    <property type="entry name" value="RING/U-box"/>
    <property type="match status" value="1"/>
</dbReference>
<evidence type="ECO:0000256" key="2">
    <source>
        <dbReference type="ARBA" id="ARBA00022771"/>
    </source>
</evidence>
<sequence length="250" mass="28914">MLSNQRTSSLYTLMFFNVVAYCVAYVKELIEREDWSMYVNIARTSNVRHLALSATKIVLEWTKAITFIITVVFMLLVFGLEKGLKNYTPTTAYLVVTGLYFLVTEKVFMDMVASWLENRRFDYFESLETFYVPALILLLQLSSSALMTGLCVFTGNLRLVFLSTFTNIRIKYRELQEGYVKPLRHELEALELYRVATHAELANHDDVCAICLTPMTCARITPCQHFFHADCLRRCLKGSNKCPICQFHFL</sequence>
<dbReference type="SMART" id="SM00184">
    <property type="entry name" value="RING"/>
    <property type="match status" value="1"/>
</dbReference>
<dbReference type="STRING" id="6689.A0A3R7N2Z4"/>
<dbReference type="InterPro" id="IPR001841">
    <property type="entry name" value="Znf_RING"/>
</dbReference>
<dbReference type="Proteomes" id="UP000283509">
    <property type="component" value="Unassembled WGS sequence"/>
</dbReference>
<reference evidence="7 8" key="1">
    <citation type="submission" date="2018-04" db="EMBL/GenBank/DDBJ databases">
        <authorList>
            <person name="Zhang X."/>
            <person name="Yuan J."/>
            <person name="Li F."/>
            <person name="Xiang J."/>
        </authorList>
    </citation>
    <scope>NUCLEOTIDE SEQUENCE [LARGE SCALE GENOMIC DNA]</scope>
    <source>
        <tissue evidence="7">Muscle</tissue>
    </source>
</reference>
<feature type="domain" description="RING-type" evidence="6">
    <location>
        <begin position="208"/>
        <end position="246"/>
    </location>
</feature>
<dbReference type="GO" id="GO:0043161">
    <property type="term" value="P:proteasome-mediated ubiquitin-dependent protein catabolic process"/>
    <property type="evidence" value="ECO:0007669"/>
    <property type="project" value="TreeGrafter"/>
</dbReference>
<gene>
    <name evidence="7" type="ORF">C7M84_005579</name>
</gene>
<feature type="transmembrane region" description="Helical" evidence="5">
    <location>
        <begin position="61"/>
        <end position="80"/>
    </location>
</feature>
<keyword evidence="5" id="KW-0812">Transmembrane</keyword>
<feature type="transmembrane region" description="Helical" evidence="5">
    <location>
        <begin position="9"/>
        <end position="26"/>
    </location>
</feature>
<keyword evidence="8" id="KW-1185">Reference proteome</keyword>
<reference evidence="7 8" key="2">
    <citation type="submission" date="2019-01" db="EMBL/GenBank/DDBJ databases">
        <title>The decoding of complex shrimp genome reveals the adaptation for benthos swimmer, frequently molting mechanism and breeding impact on genome.</title>
        <authorList>
            <person name="Sun Y."/>
            <person name="Gao Y."/>
            <person name="Yu Y."/>
        </authorList>
    </citation>
    <scope>NUCLEOTIDE SEQUENCE [LARGE SCALE GENOMIC DNA]</scope>
    <source>
        <tissue evidence="7">Muscle</tissue>
    </source>
</reference>
<dbReference type="Pfam" id="PF13639">
    <property type="entry name" value="zf-RING_2"/>
    <property type="match status" value="1"/>
</dbReference>
<dbReference type="Gene3D" id="3.30.40.10">
    <property type="entry name" value="Zinc/RING finger domain, C3HC4 (zinc finger)"/>
    <property type="match status" value="1"/>
</dbReference>
<keyword evidence="5" id="KW-0472">Membrane</keyword>
<proteinExistence type="predicted"/>
<evidence type="ECO:0000259" key="6">
    <source>
        <dbReference type="PROSITE" id="PS50089"/>
    </source>
</evidence>
<feature type="transmembrane region" description="Helical" evidence="5">
    <location>
        <begin position="129"/>
        <end position="153"/>
    </location>
</feature>
<evidence type="ECO:0000256" key="4">
    <source>
        <dbReference type="PROSITE-ProRule" id="PRU00175"/>
    </source>
</evidence>
<dbReference type="GO" id="GO:0061630">
    <property type="term" value="F:ubiquitin protein ligase activity"/>
    <property type="evidence" value="ECO:0007669"/>
    <property type="project" value="TreeGrafter"/>
</dbReference>
<evidence type="ECO:0000313" key="8">
    <source>
        <dbReference type="Proteomes" id="UP000283509"/>
    </source>
</evidence>
<keyword evidence="3" id="KW-0862">Zinc</keyword>
<dbReference type="AlphaFoldDB" id="A0A3R7N2Z4"/>
<organism evidence="7 8">
    <name type="scientific">Penaeus vannamei</name>
    <name type="common">Whiteleg shrimp</name>
    <name type="synonym">Litopenaeus vannamei</name>
    <dbReference type="NCBI Taxonomy" id="6689"/>
    <lineage>
        <taxon>Eukaryota</taxon>
        <taxon>Metazoa</taxon>
        <taxon>Ecdysozoa</taxon>
        <taxon>Arthropoda</taxon>
        <taxon>Crustacea</taxon>
        <taxon>Multicrustacea</taxon>
        <taxon>Malacostraca</taxon>
        <taxon>Eumalacostraca</taxon>
        <taxon>Eucarida</taxon>
        <taxon>Decapoda</taxon>
        <taxon>Dendrobranchiata</taxon>
        <taxon>Penaeoidea</taxon>
        <taxon>Penaeidae</taxon>
        <taxon>Penaeus</taxon>
    </lineage>
</organism>
<keyword evidence="1" id="KW-0479">Metal-binding</keyword>
<dbReference type="OrthoDB" id="4752984at2759"/>
<protein>
    <submittedName>
        <fullName evidence="7">Putative ERAD-associated E3 ubiquitin-protein ligase HRD1B-like</fullName>
    </submittedName>
</protein>